<accession>A0A9N7TGK0</accession>
<evidence type="ECO:0000313" key="3">
    <source>
        <dbReference type="Proteomes" id="UP001153269"/>
    </source>
</evidence>
<evidence type="ECO:0000256" key="1">
    <source>
        <dbReference type="SAM" id="MobiDB-lite"/>
    </source>
</evidence>
<dbReference type="Proteomes" id="UP001153269">
    <property type="component" value="Unassembled WGS sequence"/>
</dbReference>
<reference evidence="2" key="1">
    <citation type="submission" date="2020-03" db="EMBL/GenBank/DDBJ databases">
        <authorList>
            <person name="Weist P."/>
        </authorList>
    </citation>
    <scope>NUCLEOTIDE SEQUENCE</scope>
</reference>
<comment type="caution">
    <text evidence="2">The sequence shown here is derived from an EMBL/GenBank/DDBJ whole genome shotgun (WGS) entry which is preliminary data.</text>
</comment>
<organism evidence="2 3">
    <name type="scientific">Pleuronectes platessa</name>
    <name type="common">European plaice</name>
    <dbReference type="NCBI Taxonomy" id="8262"/>
    <lineage>
        <taxon>Eukaryota</taxon>
        <taxon>Metazoa</taxon>
        <taxon>Chordata</taxon>
        <taxon>Craniata</taxon>
        <taxon>Vertebrata</taxon>
        <taxon>Euteleostomi</taxon>
        <taxon>Actinopterygii</taxon>
        <taxon>Neopterygii</taxon>
        <taxon>Teleostei</taxon>
        <taxon>Neoteleostei</taxon>
        <taxon>Acanthomorphata</taxon>
        <taxon>Carangaria</taxon>
        <taxon>Pleuronectiformes</taxon>
        <taxon>Pleuronectoidei</taxon>
        <taxon>Pleuronectidae</taxon>
        <taxon>Pleuronectes</taxon>
    </lineage>
</organism>
<proteinExistence type="predicted"/>
<gene>
    <name evidence="2" type="ORF">PLEPLA_LOCUS32</name>
</gene>
<feature type="region of interest" description="Disordered" evidence="1">
    <location>
        <begin position="54"/>
        <end position="74"/>
    </location>
</feature>
<name>A0A9N7TGK0_PLEPL</name>
<dbReference type="AlphaFoldDB" id="A0A9N7TGK0"/>
<protein>
    <submittedName>
        <fullName evidence="2">Uncharacterized protein</fullName>
    </submittedName>
</protein>
<dbReference type="EMBL" id="CADEAL010000001">
    <property type="protein sequence ID" value="CAB1412341.1"/>
    <property type="molecule type" value="Genomic_DNA"/>
</dbReference>
<sequence length="102" mass="11232">MSPAQHLSSCQGDLHALPELWSETSQSVTLELAAKHCCHRNQALKALRRHMAEEDKPRRCGTDSAPAVASSQQQRGYFIAKPTARSPQSAFRVCVDLFGPKT</sequence>
<evidence type="ECO:0000313" key="2">
    <source>
        <dbReference type="EMBL" id="CAB1412341.1"/>
    </source>
</evidence>
<keyword evidence="3" id="KW-1185">Reference proteome</keyword>